<dbReference type="AlphaFoldDB" id="A0A6P4Z087"/>
<feature type="coiled-coil region" evidence="1">
    <location>
        <begin position="87"/>
        <end position="114"/>
    </location>
</feature>
<name>A0A6P4Z087_BRABE</name>
<keyword evidence="1" id="KW-0175">Coiled coil</keyword>
<protein>
    <submittedName>
        <fullName evidence="3">Uncharacterized protein LOC109472202</fullName>
    </submittedName>
</protein>
<dbReference type="Proteomes" id="UP000515135">
    <property type="component" value="Unplaced"/>
</dbReference>
<dbReference type="GeneID" id="109472202"/>
<gene>
    <name evidence="3" type="primary">LOC109472202</name>
</gene>
<dbReference type="OrthoDB" id="10026884at2759"/>
<organism evidence="2 3">
    <name type="scientific">Branchiostoma belcheri</name>
    <name type="common">Amphioxus</name>
    <dbReference type="NCBI Taxonomy" id="7741"/>
    <lineage>
        <taxon>Eukaryota</taxon>
        <taxon>Metazoa</taxon>
        <taxon>Chordata</taxon>
        <taxon>Cephalochordata</taxon>
        <taxon>Leptocardii</taxon>
        <taxon>Amphioxiformes</taxon>
        <taxon>Branchiostomatidae</taxon>
        <taxon>Branchiostoma</taxon>
    </lineage>
</organism>
<sequence>MSKEEREEYEQLMQENAHLEEQVNIKQAVIRQLVTDIHSLSQEVEAMYLQQKWNTDDSGQPRPSPEQEAVRICQLLQHSPQLFEDVLSRLNQRTAQLTSQAAALKEELQQYSKT</sequence>
<evidence type="ECO:0000313" key="2">
    <source>
        <dbReference type="Proteomes" id="UP000515135"/>
    </source>
</evidence>
<evidence type="ECO:0000313" key="3">
    <source>
        <dbReference type="RefSeq" id="XP_019627359.1"/>
    </source>
</evidence>
<dbReference type="KEGG" id="bbel:109472202"/>
<feature type="coiled-coil region" evidence="1">
    <location>
        <begin position="2"/>
        <end position="29"/>
    </location>
</feature>
<keyword evidence="2" id="KW-1185">Reference proteome</keyword>
<proteinExistence type="predicted"/>
<evidence type="ECO:0000256" key="1">
    <source>
        <dbReference type="SAM" id="Coils"/>
    </source>
</evidence>
<dbReference type="RefSeq" id="XP_019627359.1">
    <property type="nucleotide sequence ID" value="XM_019771800.1"/>
</dbReference>
<reference evidence="3" key="1">
    <citation type="submission" date="2025-08" db="UniProtKB">
        <authorList>
            <consortium name="RefSeq"/>
        </authorList>
    </citation>
    <scope>IDENTIFICATION</scope>
    <source>
        <tissue evidence="3">Gonad</tissue>
    </source>
</reference>
<accession>A0A6P4Z087</accession>